<keyword evidence="2" id="KW-1185">Reference proteome</keyword>
<dbReference type="Gene3D" id="1.10.510.10">
    <property type="entry name" value="Transferase(Phosphotransferase) domain 1"/>
    <property type="match status" value="1"/>
</dbReference>
<evidence type="ECO:0000313" key="1">
    <source>
        <dbReference type="EnsemblPlants" id="AUR62000350-RA:cds"/>
    </source>
</evidence>
<proteinExistence type="predicted"/>
<dbReference type="Gramene" id="AUR62000350-RA">
    <property type="protein sequence ID" value="AUR62000350-RA:cds"/>
    <property type="gene ID" value="AUR62000350"/>
</dbReference>
<dbReference type="EnsemblPlants" id="AUR62000350-RA">
    <property type="protein sequence ID" value="AUR62000350-RA:cds"/>
    <property type="gene ID" value="AUR62000350"/>
</dbReference>
<reference evidence="1" key="1">
    <citation type="journal article" date="2017" name="Nature">
        <title>The genome of Chenopodium quinoa.</title>
        <authorList>
            <person name="Jarvis D.E."/>
            <person name="Ho Y.S."/>
            <person name="Lightfoot D.J."/>
            <person name="Schmoeckel S.M."/>
            <person name="Li B."/>
            <person name="Borm T.J.A."/>
            <person name="Ohyanagi H."/>
            <person name="Mineta K."/>
            <person name="Michell C.T."/>
            <person name="Saber N."/>
            <person name="Kharbatia N.M."/>
            <person name="Rupper R.R."/>
            <person name="Sharp A.R."/>
            <person name="Dally N."/>
            <person name="Boughton B.A."/>
            <person name="Woo Y.H."/>
            <person name="Gao G."/>
            <person name="Schijlen E.G.W.M."/>
            <person name="Guo X."/>
            <person name="Momin A.A."/>
            <person name="Negrao S."/>
            <person name="Al-Babili S."/>
            <person name="Gehring C."/>
            <person name="Roessner U."/>
            <person name="Jung C."/>
            <person name="Murphy K."/>
            <person name="Arold S.T."/>
            <person name="Gojobori T."/>
            <person name="van der Linden C.G."/>
            <person name="van Loo E.N."/>
            <person name="Jellen E.N."/>
            <person name="Maughan P.J."/>
            <person name="Tester M."/>
        </authorList>
    </citation>
    <scope>NUCLEOTIDE SEQUENCE [LARGE SCALE GENOMIC DNA]</scope>
    <source>
        <strain evidence="1">cv. PI 614886</strain>
    </source>
</reference>
<organism evidence="1 2">
    <name type="scientific">Chenopodium quinoa</name>
    <name type="common">Quinoa</name>
    <dbReference type="NCBI Taxonomy" id="63459"/>
    <lineage>
        <taxon>Eukaryota</taxon>
        <taxon>Viridiplantae</taxon>
        <taxon>Streptophyta</taxon>
        <taxon>Embryophyta</taxon>
        <taxon>Tracheophyta</taxon>
        <taxon>Spermatophyta</taxon>
        <taxon>Magnoliopsida</taxon>
        <taxon>eudicotyledons</taxon>
        <taxon>Gunneridae</taxon>
        <taxon>Pentapetalae</taxon>
        <taxon>Caryophyllales</taxon>
        <taxon>Chenopodiaceae</taxon>
        <taxon>Chenopodioideae</taxon>
        <taxon>Atripliceae</taxon>
        <taxon>Chenopodium</taxon>
    </lineage>
</organism>
<name>A0A803KMU4_CHEQI</name>
<evidence type="ECO:0000313" key="2">
    <source>
        <dbReference type="Proteomes" id="UP000596660"/>
    </source>
</evidence>
<dbReference type="AlphaFoldDB" id="A0A803KMU4"/>
<reference evidence="1" key="2">
    <citation type="submission" date="2021-03" db="UniProtKB">
        <authorList>
            <consortium name="EnsemblPlants"/>
        </authorList>
    </citation>
    <scope>IDENTIFICATION</scope>
</reference>
<dbReference type="Proteomes" id="UP000596660">
    <property type="component" value="Unplaced"/>
</dbReference>
<protein>
    <submittedName>
        <fullName evidence="1">Uncharacterized protein</fullName>
    </submittedName>
</protein>
<accession>A0A803KMU4</accession>
<sequence length="130" mass="14667">MGVSFQPEPDPELVDYTLSEAAIMMVWGFLVRAINQKAAPSDGQRWLRLGDVFVSNVEKNCMMEMIDYEVLQQASRDEIQQVAELALTCVAKKGVERPTMIDVVGELWSIQGRDMKWNRNCVGSTVQAQK</sequence>